<dbReference type="PROSITE" id="PS51257">
    <property type="entry name" value="PROKAR_LIPOPROTEIN"/>
    <property type="match status" value="1"/>
</dbReference>
<proteinExistence type="predicted"/>
<evidence type="ECO:0000256" key="1">
    <source>
        <dbReference type="SAM" id="SignalP"/>
    </source>
</evidence>
<protein>
    <submittedName>
        <fullName evidence="2">T6SS amidase immunity protein Tai4 family protein</fullName>
    </submittedName>
</protein>
<evidence type="ECO:0000313" key="2">
    <source>
        <dbReference type="EMBL" id="MFD2864357.1"/>
    </source>
</evidence>
<organism evidence="2 3">
    <name type="scientific">Mucilaginibacter antarcticus</name>
    <dbReference type="NCBI Taxonomy" id="1855725"/>
    <lineage>
        <taxon>Bacteria</taxon>
        <taxon>Pseudomonadati</taxon>
        <taxon>Bacteroidota</taxon>
        <taxon>Sphingobacteriia</taxon>
        <taxon>Sphingobacteriales</taxon>
        <taxon>Sphingobacteriaceae</taxon>
        <taxon>Mucilaginibacter</taxon>
    </lineage>
</organism>
<name>A0ABW5XMT2_9SPHI</name>
<accession>A0ABW5XMT2</accession>
<dbReference type="RefSeq" id="WP_377124802.1">
    <property type="nucleotide sequence ID" value="NZ_JBHUON010000005.1"/>
</dbReference>
<gene>
    <name evidence="2" type="ORF">ACFSYC_06615</name>
</gene>
<dbReference type="Proteomes" id="UP001597601">
    <property type="component" value="Unassembled WGS sequence"/>
</dbReference>
<keyword evidence="3" id="KW-1185">Reference proteome</keyword>
<feature type="signal peptide" evidence="1">
    <location>
        <begin position="1"/>
        <end position="24"/>
    </location>
</feature>
<reference evidence="3" key="1">
    <citation type="journal article" date="2019" name="Int. J. Syst. Evol. Microbiol.">
        <title>The Global Catalogue of Microorganisms (GCM) 10K type strain sequencing project: providing services to taxonomists for standard genome sequencing and annotation.</title>
        <authorList>
            <consortium name="The Broad Institute Genomics Platform"/>
            <consortium name="The Broad Institute Genome Sequencing Center for Infectious Disease"/>
            <person name="Wu L."/>
            <person name="Ma J."/>
        </authorList>
    </citation>
    <scope>NUCLEOTIDE SEQUENCE [LARGE SCALE GENOMIC DNA]</scope>
    <source>
        <strain evidence="3">KCTC 52232</strain>
    </source>
</reference>
<evidence type="ECO:0000313" key="3">
    <source>
        <dbReference type="Proteomes" id="UP001597601"/>
    </source>
</evidence>
<feature type="chain" id="PRO_5047463271" evidence="1">
    <location>
        <begin position="25"/>
        <end position="137"/>
    </location>
</feature>
<comment type="caution">
    <text evidence="2">The sequence shown here is derived from an EMBL/GenBank/DDBJ whole genome shotgun (WGS) entry which is preliminary data.</text>
</comment>
<sequence>MTKLIGVTLTVAFFLMSGCGSIKAVRTEVAAQNIYRDYVLYKCIIRAFDNDPVFSKDISLSVYNDVAKYPLGAGLVGRKLDSLAVIKVNSIKPSIIADYEGKKAIFMQCLDYYNSKKLRDEIKVILKQALLQKKTDK</sequence>
<keyword evidence="1" id="KW-0732">Signal</keyword>
<dbReference type="InterPro" id="IPR038314">
    <property type="entry name" value="T6SS_sf"/>
</dbReference>
<dbReference type="Pfam" id="PF16695">
    <property type="entry name" value="Tai4"/>
    <property type="match status" value="1"/>
</dbReference>
<dbReference type="InterPro" id="IPR032032">
    <property type="entry name" value="Tai4"/>
</dbReference>
<dbReference type="Gene3D" id="1.20.120.1620">
    <property type="match status" value="1"/>
</dbReference>
<dbReference type="EMBL" id="JBHUON010000005">
    <property type="protein sequence ID" value="MFD2864357.1"/>
    <property type="molecule type" value="Genomic_DNA"/>
</dbReference>